<proteinExistence type="predicted"/>
<feature type="chain" id="PRO_5012800360" evidence="1">
    <location>
        <begin position="26"/>
        <end position="197"/>
    </location>
</feature>
<reference evidence="2 3" key="1">
    <citation type="submission" date="2014-06" db="EMBL/GenBank/DDBJ databases">
        <title>The genome of the endonuclear symbiont Nucleicultrix amoebiphila.</title>
        <authorList>
            <person name="Schulz F."/>
            <person name="Horn M."/>
        </authorList>
    </citation>
    <scope>NUCLEOTIDE SEQUENCE [LARGE SCALE GENOMIC DNA]</scope>
    <source>
        <strain evidence="2 3">FS5</strain>
    </source>
</reference>
<evidence type="ECO:0000256" key="1">
    <source>
        <dbReference type="SAM" id="SignalP"/>
    </source>
</evidence>
<evidence type="ECO:0000313" key="2">
    <source>
        <dbReference type="EMBL" id="ARN84533.1"/>
    </source>
</evidence>
<gene>
    <name evidence="2" type="ORF">GQ61_03450</name>
</gene>
<organism evidence="2 3">
    <name type="scientific">Candidatus Nucleicultrix amoebiphila FS5</name>
    <dbReference type="NCBI Taxonomy" id="1414854"/>
    <lineage>
        <taxon>Bacteria</taxon>
        <taxon>Pseudomonadati</taxon>
        <taxon>Pseudomonadota</taxon>
        <taxon>Alphaproteobacteria</taxon>
        <taxon>Holosporales</taxon>
        <taxon>Candidatus Nucleicultricaceae</taxon>
        <taxon>Candidatus Nucleicultrix</taxon>
    </lineage>
</organism>
<dbReference type="RefSeq" id="WP_085783958.1">
    <property type="nucleotide sequence ID" value="NZ_CP008743.1"/>
</dbReference>
<accession>A0A1W6N3V9</accession>
<protein>
    <submittedName>
        <fullName evidence="2">Uncharacterized protein</fullName>
    </submittedName>
</protein>
<keyword evidence="1" id="KW-0732">Signal</keyword>
<dbReference type="EMBL" id="CP008743">
    <property type="protein sequence ID" value="ARN84533.1"/>
    <property type="molecule type" value="Genomic_DNA"/>
</dbReference>
<sequence>MSRMIKISGLLFLSFFLISPLFASADGFDDDTLSKKTKHNRIPITLDMSASKFYIQFRGMDTIESIIINSDLLKRRLQGVCPIDDSEEDKVSFTAFLEFAASLNIRTNCSVSLIATDYFKDQASMIYRNRKTELALLKSLNLKSSKISVAKANEIRAIVSRLERQYTDFFIAFATNTEQIDEMRNYTMFALSSNASR</sequence>
<keyword evidence="3" id="KW-1185">Reference proteome</keyword>
<feature type="signal peptide" evidence="1">
    <location>
        <begin position="1"/>
        <end position="25"/>
    </location>
</feature>
<dbReference type="STRING" id="1414854.GQ61_03450"/>
<dbReference type="AlphaFoldDB" id="A0A1W6N3V9"/>
<evidence type="ECO:0000313" key="3">
    <source>
        <dbReference type="Proteomes" id="UP000237351"/>
    </source>
</evidence>
<dbReference type="KEGG" id="naf:GQ61_03450"/>
<dbReference type="Proteomes" id="UP000237351">
    <property type="component" value="Chromosome"/>
</dbReference>
<name>A0A1W6N3V9_9PROT</name>